<feature type="transmembrane region" description="Helical" evidence="5">
    <location>
        <begin position="225"/>
        <end position="244"/>
    </location>
</feature>
<protein>
    <recommendedName>
        <fullName evidence="7">Membrane transporter protein</fullName>
    </recommendedName>
</protein>
<dbReference type="Pfam" id="PF01925">
    <property type="entry name" value="TauE"/>
    <property type="match status" value="1"/>
</dbReference>
<feature type="transmembrane region" description="Helical" evidence="5">
    <location>
        <begin position="93"/>
        <end position="111"/>
    </location>
</feature>
<keyword evidence="4 5" id="KW-0472">Membrane</keyword>
<keyword evidence="2 5" id="KW-0812">Transmembrane</keyword>
<dbReference type="PANTHER" id="PTHR43701:SF5">
    <property type="entry name" value="MEMBRANE TRANSPORTER PROTEIN-RELATED"/>
    <property type="match status" value="1"/>
</dbReference>
<evidence type="ECO:0000256" key="5">
    <source>
        <dbReference type="SAM" id="Phobius"/>
    </source>
</evidence>
<dbReference type="GO" id="GO:0016020">
    <property type="term" value="C:membrane"/>
    <property type="evidence" value="ECO:0007669"/>
    <property type="project" value="UniProtKB-SubCell"/>
</dbReference>
<feature type="transmembrane region" description="Helical" evidence="5">
    <location>
        <begin position="69"/>
        <end position="87"/>
    </location>
</feature>
<sequence>MILLSILFILTATLYSSVGFGGGSTYLALLLIWEVPYFIFPIIALLCNIIVVSGNCFNYIRAGNFNLKLLIPYLIGSVPLAFIGASLHINKSLFEIFLFLVLSLAGILLLFKFKSYDDNEENYRKIPIIISIFIGTILGFVSGVVGIGGGIFLSPILFLLRAGKPKHIVTTASLFILINSLSGIFGQLTKNAVFNEISNYWLLFLAVLIGGQIGNFLNLKVFPTRILALITSGLVIFVAVRMGIKLFV</sequence>
<gene>
    <name evidence="6" type="ORF">METZ01_LOCUS215924</name>
</gene>
<evidence type="ECO:0000256" key="1">
    <source>
        <dbReference type="ARBA" id="ARBA00004141"/>
    </source>
</evidence>
<evidence type="ECO:0008006" key="7">
    <source>
        <dbReference type="Google" id="ProtNLM"/>
    </source>
</evidence>
<evidence type="ECO:0000256" key="2">
    <source>
        <dbReference type="ARBA" id="ARBA00022692"/>
    </source>
</evidence>
<dbReference type="InterPro" id="IPR002781">
    <property type="entry name" value="TM_pro_TauE-like"/>
</dbReference>
<feature type="transmembrane region" description="Helical" evidence="5">
    <location>
        <begin position="37"/>
        <end position="57"/>
    </location>
</feature>
<dbReference type="AlphaFoldDB" id="A0A382FJA6"/>
<comment type="subcellular location">
    <subcellularLocation>
        <location evidence="1">Membrane</location>
        <topology evidence="1">Multi-pass membrane protein</topology>
    </subcellularLocation>
</comment>
<dbReference type="EMBL" id="UINC01050290">
    <property type="protein sequence ID" value="SVB63070.1"/>
    <property type="molecule type" value="Genomic_DNA"/>
</dbReference>
<keyword evidence="3 5" id="KW-1133">Transmembrane helix</keyword>
<name>A0A382FJA6_9ZZZZ</name>
<organism evidence="6">
    <name type="scientific">marine metagenome</name>
    <dbReference type="NCBI Taxonomy" id="408172"/>
    <lineage>
        <taxon>unclassified sequences</taxon>
        <taxon>metagenomes</taxon>
        <taxon>ecological metagenomes</taxon>
    </lineage>
</organism>
<dbReference type="InterPro" id="IPR051598">
    <property type="entry name" value="TSUP/Inactive_protease-like"/>
</dbReference>
<proteinExistence type="predicted"/>
<feature type="transmembrane region" description="Helical" evidence="5">
    <location>
        <begin position="132"/>
        <end position="156"/>
    </location>
</feature>
<evidence type="ECO:0000313" key="6">
    <source>
        <dbReference type="EMBL" id="SVB63070.1"/>
    </source>
</evidence>
<dbReference type="PANTHER" id="PTHR43701">
    <property type="entry name" value="MEMBRANE TRANSPORTER PROTEIN MJ0441-RELATED"/>
    <property type="match status" value="1"/>
</dbReference>
<evidence type="ECO:0000256" key="3">
    <source>
        <dbReference type="ARBA" id="ARBA00022989"/>
    </source>
</evidence>
<feature type="transmembrane region" description="Helical" evidence="5">
    <location>
        <begin position="200"/>
        <end position="219"/>
    </location>
</feature>
<accession>A0A382FJA6</accession>
<evidence type="ECO:0000256" key="4">
    <source>
        <dbReference type="ARBA" id="ARBA00023136"/>
    </source>
</evidence>
<feature type="transmembrane region" description="Helical" evidence="5">
    <location>
        <begin position="168"/>
        <end position="188"/>
    </location>
</feature>
<reference evidence="6" key="1">
    <citation type="submission" date="2018-05" db="EMBL/GenBank/DDBJ databases">
        <authorList>
            <person name="Lanie J.A."/>
            <person name="Ng W.-L."/>
            <person name="Kazmierczak K.M."/>
            <person name="Andrzejewski T.M."/>
            <person name="Davidsen T.M."/>
            <person name="Wayne K.J."/>
            <person name="Tettelin H."/>
            <person name="Glass J.I."/>
            <person name="Rusch D."/>
            <person name="Podicherti R."/>
            <person name="Tsui H.-C.T."/>
            <person name="Winkler M.E."/>
        </authorList>
    </citation>
    <scope>NUCLEOTIDE SEQUENCE</scope>
</reference>